<dbReference type="FunFam" id="3.40.50.880:FF:000024">
    <property type="entry name" value="Folate gamma-glutamyl hydrolase"/>
    <property type="match status" value="1"/>
</dbReference>
<dbReference type="InterPro" id="IPR011697">
    <property type="entry name" value="Peptidase_C26"/>
</dbReference>
<evidence type="ECO:0000256" key="2">
    <source>
        <dbReference type="ARBA" id="ARBA00011083"/>
    </source>
</evidence>
<feature type="active site" evidence="9">
    <location>
        <position position="274"/>
    </location>
</feature>
<dbReference type="PANTHER" id="PTHR11315">
    <property type="entry name" value="PROTEASE FAMILY C26 GAMMA-GLUTAMYL HYDROLASE"/>
    <property type="match status" value="1"/>
</dbReference>
<protein>
    <recommendedName>
        <fullName evidence="3 9">folate gamma-glutamyl hydrolase</fullName>
        <ecNumber evidence="3 9">3.4.19.9</ecNumber>
    </recommendedName>
</protein>
<dbReference type="InterPro" id="IPR015527">
    <property type="entry name" value="Pept_C26_g-glut_hydrolase"/>
</dbReference>
<dbReference type="PROSITE" id="PS51275">
    <property type="entry name" value="PEPTIDASE_C26_GGH"/>
    <property type="match status" value="1"/>
</dbReference>
<dbReference type="InterPro" id="IPR029062">
    <property type="entry name" value="Class_I_gatase-like"/>
</dbReference>
<dbReference type="Proteomes" id="UP001438707">
    <property type="component" value="Unassembled WGS sequence"/>
</dbReference>
<sequence>MDPEQSAPSLSLCNPAELSVPLELQTESELRGPCVNYVSALFALALSCQMLQRTHIEARRNDRPLIGIVSEPGGPSPEGYSYIAGSYVRFIESAGARAVPIPYDLPIDETKRRFGLINGVLIPGGAGTLAAGYQFFDTAKLLMELALAANDQGDYFPVHGTCLGFQLMCIAISQNESLLSSFDAGNYPSVQSLTQAAGNSRFYAHFPDQLRSDVMDLPITMQNHHFGVTLESFRDSQKLTSFFDLLSTAKDRQGKEYVNTIEGKKYPFSGCEWHPEKNAYEWAPQLGIPHSPEAIDVTYAAAKFVVGEARKNFHATKDIVEEDGLLVYRYQTLFTGLHKQSTDEHSFEECYLIPEALSGMPSAVDGRQLIGGQY</sequence>
<dbReference type="GO" id="GO:0005773">
    <property type="term" value="C:vacuole"/>
    <property type="evidence" value="ECO:0007669"/>
    <property type="project" value="TreeGrafter"/>
</dbReference>
<evidence type="ECO:0000256" key="9">
    <source>
        <dbReference type="PROSITE-ProRule" id="PRU00607"/>
    </source>
</evidence>
<dbReference type="GO" id="GO:0005576">
    <property type="term" value="C:extracellular region"/>
    <property type="evidence" value="ECO:0007669"/>
    <property type="project" value="UniProtKB-SubCell"/>
</dbReference>
<keyword evidence="5" id="KW-0732">Signal</keyword>
<dbReference type="Gene3D" id="3.40.50.880">
    <property type="match status" value="1"/>
</dbReference>
<evidence type="ECO:0000256" key="1">
    <source>
        <dbReference type="ARBA" id="ARBA00004239"/>
    </source>
</evidence>
<dbReference type="GO" id="GO:0034722">
    <property type="term" value="F:gamma-glutamyl-peptidase activity"/>
    <property type="evidence" value="ECO:0007669"/>
    <property type="project" value="UniProtKB-UniRule"/>
</dbReference>
<gene>
    <name evidence="10" type="ORF">WJX74_001849</name>
</gene>
<keyword evidence="6 9" id="KW-0378">Hydrolase</keyword>
<dbReference type="EC" id="3.4.19.9" evidence="3 9"/>
<comment type="similarity">
    <text evidence="2">Belongs to the peptidase C26 family.</text>
</comment>
<comment type="catalytic activity">
    <reaction evidence="7 9">
        <text>(6S)-5,6,7,8-tetrahydrofolyl-(gamma-L-Glu)(n) + (n-1) H2O = (6S)-5,6,7,8-tetrahydrofolate + (n-1) L-glutamate</text>
        <dbReference type="Rhea" id="RHEA:56784"/>
        <dbReference type="Rhea" id="RHEA-COMP:14738"/>
        <dbReference type="ChEBI" id="CHEBI:15377"/>
        <dbReference type="ChEBI" id="CHEBI:29985"/>
        <dbReference type="ChEBI" id="CHEBI:57453"/>
        <dbReference type="ChEBI" id="CHEBI:141005"/>
        <dbReference type="EC" id="3.4.19.9"/>
    </reaction>
</comment>
<evidence type="ECO:0000256" key="3">
    <source>
        <dbReference type="ARBA" id="ARBA00012886"/>
    </source>
</evidence>
<dbReference type="Pfam" id="PF07722">
    <property type="entry name" value="Peptidase_C26"/>
    <property type="match status" value="1"/>
</dbReference>
<evidence type="ECO:0000256" key="5">
    <source>
        <dbReference type="ARBA" id="ARBA00022729"/>
    </source>
</evidence>
<keyword evidence="11" id="KW-1185">Reference proteome</keyword>
<dbReference type="EMBL" id="JALJOS010000095">
    <property type="protein sequence ID" value="KAK9816035.1"/>
    <property type="molecule type" value="Genomic_DNA"/>
</dbReference>
<comment type="caution">
    <text evidence="10">The sequence shown here is derived from an EMBL/GenBank/DDBJ whole genome shotgun (WGS) entry which is preliminary data.</text>
</comment>
<organism evidence="10 11">
    <name type="scientific">Apatococcus lobatus</name>
    <dbReference type="NCBI Taxonomy" id="904363"/>
    <lineage>
        <taxon>Eukaryota</taxon>
        <taxon>Viridiplantae</taxon>
        <taxon>Chlorophyta</taxon>
        <taxon>core chlorophytes</taxon>
        <taxon>Trebouxiophyceae</taxon>
        <taxon>Chlorellales</taxon>
        <taxon>Chlorellaceae</taxon>
        <taxon>Apatococcus</taxon>
    </lineage>
</organism>
<accession>A0AAW1Q5A2</accession>
<comment type="subcellular location">
    <subcellularLocation>
        <location evidence="1">Secreted</location>
        <location evidence="1">Extracellular space</location>
    </subcellularLocation>
</comment>
<evidence type="ECO:0000256" key="8">
    <source>
        <dbReference type="PIRSR" id="PIRSR615527-1"/>
    </source>
</evidence>
<evidence type="ECO:0000313" key="10">
    <source>
        <dbReference type="EMBL" id="KAK9816035.1"/>
    </source>
</evidence>
<dbReference type="SUPFAM" id="SSF52317">
    <property type="entry name" value="Class I glutamine amidotransferase-like"/>
    <property type="match status" value="1"/>
</dbReference>
<dbReference type="PANTHER" id="PTHR11315:SF0">
    <property type="entry name" value="FOLATE GAMMA-GLUTAMYL HYDROLASE"/>
    <property type="match status" value="1"/>
</dbReference>
<evidence type="ECO:0000256" key="6">
    <source>
        <dbReference type="ARBA" id="ARBA00022801"/>
    </source>
</evidence>
<name>A0AAW1Q5A2_9CHLO</name>
<feature type="active site" description="Nucleophile" evidence="8 9">
    <location>
        <position position="162"/>
    </location>
</feature>
<proteinExistence type="inferred from homology"/>
<feature type="active site" description="Proton donor" evidence="8">
    <location>
        <position position="274"/>
    </location>
</feature>
<evidence type="ECO:0000256" key="7">
    <source>
        <dbReference type="ARBA" id="ARBA00051589"/>
    </source>
</evidence>
<dbReference type="AlphaFoldDB" id="A0AAW1Q5A2"/>
<dbReference type="PROSITE" id="PS51273">
    <property type="entry name" value="GATASE_TYPE_1"/>
    <property type="match status" value="1"/>
</dbReference>
<reference evidence="10 11" key="1">
    <citation type="journal article" date="2024" name="Nat. Commun.">
        <title>Phylogenomics reveals the evolutionary origins of lichenization in chlorophyte algae.</title>
        <authorList>
            <person name="Puginier C."/>
            <person name="Libourel C."/>
            <person name="Otte J."/>
            <person name="Skaloud P."/>
            <person name="Haon M."/>
            <person name="Grisel S."/>
            <person name="Petersen M."/>
            <person name="Berrin J.G."/>
            <person name="Delaux P.M."/>
            <person name="Dal Grande F."/>
            <person name="Keller J."/>
        </authorList>
    </citation>
    <scope>NUCLEOTIDE SEQUENCE [LARGE SCALE GENOMIC DNA]</scope>
    <source>
        <strain evidence="10 11">SAG 2145</strain>
    </source>
</reference>
<keyword evidence="4" id="KW-0964">Secreted</keyword>
<evidence type="ECO:0000256" key="4">
    <source>
        <dbReference type="ARBA" id="ARBA00022525"/>
    </source>
</evidence>
<dbReference type="GO" id="GO:0046900">
    <property type="term" value="P:tetrahydrofolylpolyglutamate metabolic process"/>
    <property type="evidence" value="ECO:0007669"/>
    <property type="project" value="TreeGrafter"/>
</dbReference>
<evidence type="ECO:0000313" key="11">
    <source>
        <dbReference type="Proteomes" id="UP001438707"/>
    </source>
</evidence>